<reference evidence="3 4" key="1">
    <citation type="submission" date="2019-05" db="EMBL/GenBank/DDBJ databases">
        <title>Polaribacter aestuariivivens sp. nov., isolated from a tidal flat.</title>
        <authorList>
            <person name="Yoon J.-H."/>
        </authorList>
    </citation>
    <scope>NUCLEOTIDE SEQUENCE [LARGE SCALE GENOMIC DNA]</scope>
    <source>
        <strain evidence="3 4">DBTF-3</strain>
    </source>
</reference>
<protein>
    <submittedName>
        <fullName evidence="3">Anti-sigma factor</fullName>
    </submittedName>
</protein>
<dbReference type="Proteomes" id="UP000307140">
    <property type="component" value="Unassembled WGS sequence"/>
</dbReference>
<proteinExistence type="predicted"/>
<accession>A0A5S3N755</accession>
<dbReference type="OrthoDB" id="1115036at2"/>
<dbReference type="PROSITE" id="PS51257">
    <property type="entry name" value="PROKAR_LIPOPROTEIN"/>
    <property type="match status" value="1"/>
</dbReference>
<dbReference type="GO" id="GO:0005886">
    <property type="term" value="C:plasma membrane"/>
    <property type="evidence" value="ECO:0007669"/>
    <property type="project" value="InterPro"/>
</dbReference>
<dbReference type="Pfam" id="PF10099">
    <property type="entry name" value="RskA_C"/>
    <property type="match status" value="1"/>
</dbReference>
<name>A0A5S3N755_9FLAO</name>
<evidence type="ECO:0000259" key="2">
    <source>
        <dbReference type="Pfam" id="PF10099"/>
    </source>
</evidence>
<sequence length="298" mass="31143">MKKVLNLIMVFTVTIFFVSCNNNDDAPTMANLTVNLDGLEELGPDFVYEGWLIVNGNPVSTGTFTSVSFPQTYTVDINDLQNATKFVLSIEPAIDTDPAPAATKILAGDFSGNTATVNSDNIVVDANGTIKTLDASWGKYILATPTDTDDTNEASGIWFLDNSNAPPAVAGLGLPTLAAGWQYEGWVVLNGTPISTGTFTSTTEADSNAITSPFKGTAGNGPAFPGEDYLIGAAAGVNFPTDLKGATVVISVEPNPDNSTAPFTLKPLAHIVPSNANVHSVLNMEAGPKAILTGTVRR</sequence>
<dbReference type="EMBL" id="VANR01000002">
    <property type="protein sequence ID" value="TMM31123.1"/>
    <property type="molecule type" value="Genomic_DNA"/>
</dbReference>
<comment type="caution">
    <text evidence="3">The sequence shown here is derived from an EMBL/GenBank/DDBJ whole genome shotgun (WGS) entry which is preliminary data.</text>
</comment>
<evidence type="ECO:0000313" key="3">
    <source>
        <dbReference type="EMBL" id="TMM31123.1"/>
    </source>
</evidence>
<keyword evidence="4" id="KW-1185">Reference proteome</keyword>
<gene>
    <name evidence="3" type="ORF">FDT66_03910</name>
</gene>
<dbReference type="InterPro" id="IPR018764">
    <property type="entry name" value="RskA_C"/>
</dbReference>
<dbReference type="RefSeq" id="WP_138534853.1">
    <property type="nucleotide sequence ID" value="NZ_VANR01000002.1"/>
</dbReference>
<feature type="chain" id="PRO_5024384697" evidence="1">
    <location>
        <begin position="23"/>
        <end position="298"/>
    </location>
</feature>
<feature type="signal peptide" evidence="1">
    <location>
        <begin position="1"/>
        <end position="22"/>
    </location>
</feature>
<dbReference type="AlphaFoldDB" id="A0A5S3N755"/>
<feature type="domain" description="Anti-sigma K factor RskA C-terminal" evidence="2">
    <location>
        <begin position="26"/>
        <end position="95"/>
    </location>
</feature>
<evidence type="ECO:0000256" key="1">
    <source>
        <dbReference type="SAM" id="SignalP"/>
    </source>
</evidence>
<organism evidence="3 4">
    <name type="scientific">Polaribacter aestuariivivens</name>
    <dbReference type="NCBI Taxonomy" id="2304626"/>
    <lineage>
        <taxon>Bacteria</taxon>
        <taxon>Pseudomonadati</taxon>
        <taxon>Bacteroidota</taxon>
        <taxon>Flavobacteriia</taxon>
        <taxon>Flavobacteriales</taxon>
        <taxon>Flavobacteriaceae</taxon>
    </lineage>
</organism>
<evidence type="ECO:0000313" key="4">
    <source>
        <dbReference type="Proteomes" id="UP000307140"/>
    </source>
</evidence>
<keyword evidence="1" id="KW-0732">Signal</keyword>